<dbReference type="CDD" id="cd06257">
    <property type="entry name" value="DnaJ"/>
    <property type="match status" value="1"/>
</dbReference>
<gene>
    <name evidence="3" type="ORF">GCM10011352_25050</name>
</gene>
<dbReference type="InterPro" id="IPR036869">
    <property type="entry name" value="J_dom_sf"/>
</dbReference>
<accession>A0ABQ1KEW6</accession>
<dbReference type="InterPro" id="IPR021059">
    <property type="entry name" value="DnaJ-related_N"/>
</dbReference>
<dbReference type="InterPro" id="IPR001623">
    <property type="entry name" value="DnaJ_domain"/>
</dbReference>
<keyword evidence="1" id="KW-0143">Chaperone</keyword>
<dbReference type="Proteomes" id="UP000629025">
    <property type="component" value="Unassembled WGS sequence"/>
</dbReference>
<keyword evidence="4" id="KW-1185">Reference proteome</keyword>
<dbReference type="SUPFAM" id="SSF46565">
    <property type="entry name" value="Chaperone J-domain"/>
    <property type="match status" value="1"/>
</dbReference>
<dbReference type="PRINTS" id="PR00625">
    <property type="entry name" value="JDOMAIN"/>
</dbReference>
<name>A0ABQ1KEW6_9GAMM</name>
<dbReference type="EMBL" id="BMIJ01000005">
    <property type="protein sequence ID" value="GGB97932.1"/>
    <property type="molecule type" value="Genomic_DNA"/>
</dbReference>
<protein>
    <recommendedName>
        <fullName evidence="2">J domain-containing protein</fullName>
    </recommendedName>
</protein>
<comment type="caution">
    <text evidence="3">The sequence shown here is derived from an EMBL/GenBank/DDBJ whole genome shotgun (WGS) entry which is preliminary data.</text>
</comment>
<evidence type="ECO:0000313" key="3">
    <source>
        <dbReference type="EMBL" id="GGB97932.1"/>
    </source>
</evidence>
<evidence type="ECO:0000259" key="2">
    <source>
        <dbReference type="PROSITE" id="PS50076"/>
    </source>
</evidence>
<evidence type="ECO:0000256" key="1">
    <source>
        <dbReference type="ARBA" id="ARBA00023186"/>
    </source>
</evidence>
<dbReference type="SMART" id="SM00271">
    <property type="entry name" value="DnaJ"/>
    <property type="match status" value="1"/>
</dbReference>
<dbReference type="Gene3D" id="1.10.287.110">
    <property type="entry name" value="DnaJ domain"/>
    <property type="match status" value="1"/>
</dbReference>
<dbReference type="Pfam" id="PF00226">
    <property type="entry name" value="DnaJ"/>
    <property type="match status" value="1"/>
</dbReference>
<dbReference type="InterPro" id="IPR050817">
    <property type="entry name" value="DjlA_DnaK_co-chaperone"/>
</dbReference>
<dbReference type="PANTHER" id="PTHR24074">
    <property type="entry name" value="CO-CHAPERONE PROTEIN DJLA"/>
    <property type="match status" value="1"/>
</dbReference>
<sequence>MKMLEFDGLELDADPDVTADLLLFRKHFLVMNALYRLEPVLYEQGYELSISALHIQLHALENRTVSAQQVLAKPHPLRSYYLDWSEFEKSSNAYVQKLLDSFWRRYFSDHRIEEACQVLGLEAGAGPESIRQAYRRLAARHHPDRGGDAEQFRRVREAYELLMA</sequence>
<dbReference type="PROSITE" id="PS50076">
    <property type="entry name" value="DNAJ_2"/>
    <property type="match status" value="1"/>
</dbReference>
<dbReference type="Pfam" id="PF12339">
    <property type="entry name" value="DNAJ_related"/>
    <property type="match status" value="1"/>
</dbReference>
<organism evidence="3 4">
    <name type="scientific">Marinobacterium zhoushanense</name>
    <dbReference type="NCBI Taxonomy" id="1679163"/>
    <lineage>
        <taxon>Bacteria</taxon>
        <taxon>Pseudomonadati</taxon>
        <taxon>Pseudomonadota</taxon>
        <taxon>Gammaproteobacteria</taxon>
        <taxon>Oceanospirillales</taxon>
        <taxon>Oceanospirillaceae</taxon>
        <taxon>Marinobacterium</taxon>
    </lineage>
</organism>
<reference evidence="4" key="1">
    <citation type="journal article" date="2019" name="Int. J. Syst. Evol. Microbiol.">
        <title>The Global Catalogue of Microorganisms (GCM) 10K type strain sequencing project: providing services to taxonomists for standard genome sequencing and annotation.</title>
        <authorList>
            <consortium name="The Broad Institute Genomics Platform"/>
            <consortium name="The Broad Institute Genome Sequencing Center for Infectious Disease"/>
            <person name="Wu L."/>
            <person name="Ma J."/>
        </authorList>
    </citation>
    <scope>NUCLEOTIDE SEQUENCE [LARGE SCALE GENOMIC DNA]</scope>
    <source>
        <strain evidence="4">CGMCC 1.15341</strain>
    </source>
</reference>
<evidence type="ECO:0000313" key="4">
    <source>
        <dbReference type="Proteomes" id="UP000629025"/>
    </source>
</evidence>
<proteinExistence type="predicted"/>
<feature type="domain" description="J" evidence="2">
    <location>
        <begin position="114"/>
        <end position="164"/>
    </location>
</feature>